<organism evidence="6 7">
    <name type="scientific">Uliginosibacterium silvisoli</name>
    <dbReference type="NCBI Taxonomy" id="3114758"/>
    <lineage>
        <taxon>Bacteria</taxon>
        <taxon>Pseudomonadati</taxon>
        <taxon>Pseudomonadota</taxon>
        <taxon>Betaproteobacteria</taxon>
        <taxon>Rhodocyclales</taxon>
        <taxon>Zoogloeaceae</taxon>
        <taxon>Uliginosibacterium</taxon>
    </lineage>
</organism>
<evidence type="ECO:0000256" key="4">
    <source>
        <dbReference type="ARBA" id="ARBA00022688"/>
    </source>
</evidence>
<reference evidence="6 7" key="1">
    <citation type="submission" date="2024-01" db="EMBL/GenBank/DDBJ databases">
        <title>Uliginosibacterium soil sp. nov.</title>
        <authorList>
            <person name="Lv Y."/>
        </authorList>
    </citation>
    <scope>NUCLEOTIDE SEQUENCE [LARGE SCALE GENOMIC DNA]</scope>
    <source>
        <strain evidence="6 7">H3</strain>
    </source>
</reference>
<dbReference type="Pfam" id="PF01209">
    <property type="entry name" value="Ubie_methyltran"/>
    <property type="match status" value="1"/>
</dbReference>
<dbReference type="RefSeq" id="WP_327598825.1">
    <property type="nucleotide sequence ID" value="NZ_JAYXHS010000001.1"/>
</dbReference>
<keyword evidence="5" id="KW-0949">S-adenosyl-L-methionine</keyword>
<accession>A0ABU6K2W7</accession>
<dbReference type="SUPFAM" id="SSF53335">
    <property type="entry name" value="S-adenosyl-L-methionine-dependent methyltransferases"/>
    <property type="match status" value="1"/>
</dbReference>
<dbReference type="PANTHER" id="PTHR43591">
    <property type="entry name" value="METHYLTRANSFERASE"/>
    <property type="match status" value="1"/>
</dbReference>
<name>A0ABU6K2W7_9RHOO</name>
<keyword evidence="7" id="KW-1185">Reference proteome</keyword>
<dbReference type="PROSITE" id="PS51608">
    <property type="entry name" value="SAM_MT_UBIE"/>
    <property type="match status" value="1"/>
</dbReference>
<dbReference type="EMBL" id="JAYXHS010000001">
    <property type="protein sequence ID" value="MEC5385881.1"/>
    <property type="molecule type" value="Genomic_DNA"/>
</dbReference>
<dbReference type="EC" id="2.1.1.-" evidence="6"/>
<evidence type="ECO:0000256" key="1">
    <source>
        <dbReference type="ARBA" id="ARBA00022428"/>
    </source>
</evidence>
<dbReference type="Proteomes" id="UP001331561">
    <property type="component" value="Unassembled WGS sequence"/>
</dbReference>
<evidence type="ECO:0000313" key="6">
    <source>
        <dbReference type="EMBL" id="MEC5385881.1"/>
    </source>
</evidence>
<protein>
    <submittedName>
        <fullName evidence="6">Class I SAM-dependent methyltransferase</fullName>
        <ecNumber evidence="6">2.1.1.-</ecNumber>
    </submittedName>
</protein>
<keyword evidence="4" id="KW-0831">Ubiquinone biosynthesis</keyword>
<dbReference type="GO" id="GO:0008168">
    <property type="term" value="F:methyltransferase activity"/>
    <property type="evidence" value="ECO:0007669"/>
    <property type="project" value="UniProtKB-KW"/>
</dbReference>
<keyword evidence="1" id="KW-0474">Menaquinone biosynthesis</keyword>
<keyword evidence="3 6" id="KW-0808">Transferase</keyword>
<evidence type="ECO:0000313" key="7">
    <source>
        <dbReference type="Proteomes" id="UP001331561"/>
    </source>
</evidence>
<evidence type="ECO:0000256" key="2">
    <source>
        <dbReference type="ARBA" id="ARBA00022603"/>
    </source>
</evidence>
<evidence type="ECO:0000256" key="5">
    <source>
        <dbReference type="ARBA" id="ARBA00022691"/>
    </source>
</evidence>
<dbReference type="CDD" id="cd02440">
    <property type="entry name" value="AdoMet_MTases"/>
    <property type="match status" value="1"/>
</dbReference>
<gene>
    <name evidence="6" type="ORF">VVD49_09105</name>
</gene>
<sequence>MTTAPEPSAVAHLPHVPLTDYYAEEKVRIGFLREMFDSTAEDYDRMEHILGFGQGVTYRAEALVRAGLKPGMRVVDVAVGTGMVARGAAQIVGDPTLVTGVDPSPGMMANAKVPAGVTLLEGRAENIPFPDAHFDFLSMGYALRHVSDLSVAFAEYHRVMKPGAKLCLLEITCPESAWGKFLLKIYMKGFVPLLARVVGKKQNTRKLWQYYWDTIEACVPPAQVIATLEAAGFTNVRRHVEKGMNILGEYQATKPE</sequence>
<dbReference type="GO" id="GO:0032259">
    <property type="term" value="P:methylation"/>
    <property type="evidence" value="ECO:0007669"/>
    <property type="project" value="UniProtKB-KW"/>
</dbReference>
<dbReference type="InterPro" id="IPR023576">
    <property type="entry name" value="UbiE/COQ5_MeTrFase_CS"/>
</dbReference>
<evidence type="ECO:0000256" key="3">
    <source>
        <dbReference type="ARBA" id="ARBA00022679"/>
    </source>
</evidence>
<keyword evidence="2 6" id="KW-0489">Methyltransferase</keyword>
<dbReference type="PROSITE" id="PS01184">
    <property type="entry name" value="UBIE_2"/>
    <property type="match status" value="1"/>
</dbReference>
<dbReference type="InterPro" id="IPR029063">
    <property type="entry name" value="SAM-dependent_MTases_sf"/>
</dbReference>
<proteinExistence type="predicted"/>
<comment type="caution">
    <text evidence="6">The sequence shown here is derived from an EMBL/GenBank/DDBJ whole genome shotgun (WGS) entry which is preliminary data.</text>
</comment>
<dbReference type="PANTHER" id="PTHR43591:SF24">
    <property type="entry name" value="2-METHOXY-6-POLYPRENYL-1,4-BENZOQUINOL METHYLASE, MITOCHONDRIAL"/>
    <property type="match status" value="1"/>
</dbReference>
<dbReference type="Gene3D" id="3.40.50.150">
    <property type="entry name" value="Vaccinia Virus protein VP39"/>
    <property type="match status" value="1"/>
</dbReference>
<dbReference type="InterPro" id="IPR004033">
    <property type="entry name" value="UbiE/COQ5_MeTrFase"/>
</dbReference>